<dbReference type="GO" id="GO:0003676">
    <property type="term" value="F:nucleic acid binding"/>
    <property type="evidence" value="ECO:0007669"/>
    <property type="project" value="InterPro"/>
</dbReference>
<reference evidence="3" key="1">
    <citation type="journal article" date="2017" name="Front. Plant Sci.">
        <title>Climate Clever Clovers: New Paradigm to Reduce the Environmental Footprint of Ruminants by Breeding Low Methanogenic Forages Utilizing Haplotype Variation.</title>
        <authorList>
            <person name="Kaur P."/>
            <person name="Appels R."/>
            <person name="Bayer P.E."/>
            <person name="Keeble-Gagnere G."/>
            <person name="Wang J."/>
            <person name="Hirakawa H."/>
            <person name="Shirasawa K."/>
            <person name="Vercoe P."/>
            <person name="Stefanova K."/>
            <person name="Durmic Z."/>
            <person name="Nichols P."/>
            <person name="Revell C."/>
            <person name="Isobe S.N."/>
            <person name="Edwards D."/>
            <person name="Erskine W."/>
        </authorList>
    </citation>
    <scope>NUCLEOTIDE SEQUENCE [LARGE SCALE GENOMIC DNA]</scope>
    <source>
        <strain evidence="3">cv. Daliak</strain>
    </source>
</reference>
<dbReference type="EMBL" id="BCLP01052839">
    <property type="protein sequence ID" value="GAU10733.1"/>
    <property type="molecule type" value="Genomic_DNA"/>
</dbReference>
<dbReference type="InterPro" id="IPR036397">
    <property type="entry name" value="RNaseH_sf"/>
</dbReference>
<dbReference type="GO" id="GO:0004523">
    <property type="term" value="F:RNA-DNA hybrid ribonuclease activity"/>
    <property type="evidence" value="ECO:0007669"/>
    <property type="project" value="InterPro"/>
</dbReference>
<name>A0A1B5Z9E3_TRISU</name>
<dbReference type="Proteomes" id="UP000242715">
    <property type="component" value="Unassembled WGS sequence"/>
</dbReference>
<dbReference type="PANTHER" id="PTHR47723">
    <property type="entry name" value="OS05G0353850 PROTEIN"/>
    <property type="match status" value="1"/>
</dbReference>
<comment type="caution">
    <text evidence="2">The sequence shown here is derived from an EMBL/GenBank/DDBJ whole genome shotgun (WGS) entry which is preliminary data.</text>
</comment>
<dbReference type="OrthoDB" id="1436515at2759"/>
<feature type="domain" description="RNase H type-1" evidence="1">
    <location>
        <begin position="32"/>
        <end position="161"/>
    </location>
</feature>
<keyword evidence="3" id="KW-1185">Reference proteome</keyword>
<evidence type="ECO:0000313" key="3">
    <source>
        <dbReference type="Proteomes" id="UP000242715"/>
    </source>
</evidence>
<dbReference type="PROSITE" id="PS50879">
    <property type="entry name" value="RNASE_H_1"/>
    <property type="match status" value="1"/>
</dbReference>
<feature type="non-terminal residue" evidence="2">
    <location>
        <position position="1"/>
    </location>
</feature>
<dbReference type="CDD" id="cd06222">
    <property type="entry name" value="RNase_H_like"/>
    <property type="match status" value="1"/>
</dbReference>
<protein>
    <recommendedName>
        <fullName evidence="1">RNase H type-1 domain-containing protein</fullName>
    </recommendedName>
</protein>
<organism evidence="2 3">
    <name type="scientific">Trifolium subterraneum</name>
    <name type="common">Subterranean clover</name>
    <dbReference type="NCBI Taxonomy" id="3900"/>
    <lineage>
        <taxon>Eukaryota</taxon>
        <taxon>Viridiplantae</taxon>
        <taxon>Streptophyta</taxon>
        <taxon>Embryophyta</taxon>
        <taxon>Tracheophyta</taxon>
        <taxon>Spermatophyta</taxon>
        <taxon>Magnoliopsida</taxon>
        <taxon>eudicotyledons</taxon>
        <taxon>Gunneridae</taxon>
        <taxon>Pentapetalae</taxon>
        <taxon>rosids</taxon>
        <taxon>fabids</taxon>
        <taxon>Fabales</taxon>
        <taxon>Fabaceae</taxon>
        <taxon>Papilionoideae</taxon>
        <taxon>50 kb inversion clade</taxon>
        <taxon>NPAAA clade</taxon>
        <taxon>Hologalegina</taxon>
        <taxon>IRL clade</taxon>
        <taxon>Trifolieae</taxon>
        <taxon>Trifolium</taxon>
    </lineage>
</organism>
<proteinExistence type="predicted"/>
<evidence type="ECO:0000313" key="2">
    <source>
        <dbReference type="EMBL" id="GAU10733.1"/>
    </source>
</evidence>
<dbReference type="InterPro" id="IPR012337">
    <property type="entry name" value="RNaseH-like_sf"/>
</dbReference>
<dbReference type="InterPro" id="IPR044730">
    <property type="entry name" value="RNase_H-like_dom_plant"/>
</dbReference>
<dbReference type="InterPro" id="IPR002156">
    <property type="entry name" value="RNaseH_domain"/>
</dbReference>
<dbReference type="PANTHER" id="PTHR47723:SF13">
    <property type="entry name" value="PUTATIVE-RELATED"/>
    <property type="match status" value="1"/>
</dbReference>
<dbReference type="InterPro" id="IPR053151">
    <property type="entry name" value="RNase_H-like"/>
</dbReference>
<sequence>GRVSEYLEADSVSKVVASKPKEVIQIGWQPPPSGWIRLNTDGSCDENGRIGCGGILRGSEGEWLGGYAKFIGKGNAYIAELWGVMEGLELARRMKFQAVELHVDSFVVVQALTNDSIGSPCGSAIIQKIRKLLRLEWEVKVQHAYRETNKCADALASISCSMRAGSSYYNCCPAQLSSLLLADLMGITFTRLVSL</sequence>
<dbReference type="Pfam" id="PF13456">
    <property type="entry name" value="RVT_3"/>
    <property type="match status" value="1"/>
</dbReference>
<gene>
    <name evidence="2" type="ORF">TSUD_425170</name>
</gene>
<accession>A0A1B5Z9E3</accession>
<dbReference type="Gene3D" id="3.30.420.10">
    <property type="entry name" value="Ribonuclease H-like superfamily/Ribonuclease H"/>
    <property type="match status" value="1"/>
</dbReference>
<evidence type="ECO:0000259" key="1">
    <source>
        <dbReference type="PROSITE" id="PS50879"/>
    </source>
</evidence>
<dbReference type="AlphaFoldDB" id="A0A1B5Z9E3"/>
<dbReference type="SUPFAM" id="SSF53098">
    <property type="entry name" value="Ribonuclease H-like"/>
    <property type="match status" value="1"/>
</dbReference>